<dbReference type="EMBL" id="JAUSQX010000001">
    <property type="protein sequence ID" value="MDP9806568.1"/>
    <property type="molecule type" value="Genomic_DNA"/>
</dbReference>
<dbReference type="Proteomes" id="UP001243212">
    <property type="component" value="Unassembled WGS sequence"/>
</dbReference>
<evidence type="ECO:0000313" key="2">
    <source>
        <dbReference type="EMBL" id="MDP9806568.1"/>
    </source>
</evidence>
<evidence type="ECO:0000259" key="1">
    <source>
        <dbReference type="Pfam" id="PF17844"/>
    </source>
</evidence>
<evidence type="ECO:0000313" key="3">
    <source>
        <dbReference type="Proteomes" id="UP001243212"/>
    </source>
</evidence>
<accession>A0ABT9NID6</accession>
<proteinExistence type="predicted"/>
<name>A0ABT9NID6_9ACTO</name>
<dbReference type="InterPro" id="IPR041629">
    <property type="entry name" value="SCP_3"/>
</dbReference>
<comment type="caution">
    <text evidence="2">The sequence shown here is derived from an EMBL/GenBank/DDBJ whole genome shotgun (WGS) entry which is preliminary data.</text>
</comment>
<keyword evidence="3" id="KW-1185">Reference proteome</keyword>
<feature type="domain" description="Bacterial SCP orthologue" evidence="1">
    <location>
        <begin position="27"/>
        <end position="111"/>
    </location>
</feature>
<organism evidence="2 3">
    <name type="scientific">Trueperella bonasi</name>
    <dbReference type="NCBI Taxonomy" id="312286"/>
    <lineage>
        <taxon>Bacteria</taxon>
        <taxon>Bacillati</taxon>
        <taxon>Actinomycetota</taxon>
        <taxon>Actinomycetes</taxon>
        <taxon>Actinomycetales</taxon>
        <taxon>Actinomycetaceae</taxon>
        <taxon>Trueperella</taxon>
    </lineage>
</organism>
<protein>
    <recommendedName>
        <fullName evidence="1">Bacterial SCP orthologue domain-containing protein</fullName>
    </recommendedName>
</protein>
<dbReference type="Pfam" id="PF17844">
    <property type="entry name" value="SCP_3"/>
    <property type="match status" value="1"/>
</dbReference>
<sequence length="130" mass="14049">MRRRIDPGQGMELVRSFADGSVLSDAEHRLAVRFVLEEFGSRHPGRSVEIRVPWIGAVQAIAGPVHTRGTPANVVELGGDTLLCLAVGKEVESSSITYSGTRADLSQYFPLFDTGQLTGDKPGRARGKSR</sequence>
<dbReference type="Gene3D" id="3.30.1050.40">
    <property type="match status" value="1"/>
</dbReference>
<dbReference type="RefSeq" id="WP_307682783.1">
    <property type="nucleotide sequence ID" value="NZ_JAUSQX010000001.1"/>
</dbReference>
<gene>
    <name evidence="2" type="ORF">J2S70_001150</name>
</gene>
<reference evidence="2 3" key="1">
    <citation type="submission" date="2023-07" db="EMBL/GenBank/DDBJ databases">
        <title>Sequencing the genomes of 1000 actinobacteria strains.</title>
        <authorList>
            <person name="Klenk H.-P."/>
        </authorList>
    </citation>
    <scope>NUCLEOTIDE SEQUENCE [LARGE SCALE GENOMIC DNA]</scope>
    <source>
        <strain evidence="2 3">DSM 17163</strain>
    </source>
</reference>